<proteinExistence type="predicted"/>
<dbReference type="EMBL" id="JADGJD010000307">
    <property type="protein sequence ID" value="KAJ3052301.1"/>
    <property type="molecule type" value="Genomic_DNA"/>
</dbReference>
<name>A0AAD5SEC5_9FUNG</name>
<dbReference type="Proteomes" id="UP001212841">
    <property type="component" value="Unassembled WGS sequence"/>
</dbReference>
<keyword evidence="3" id="KW-1185">Reference proteome</keyword>
<sequence>MSAELPDYPVPPEEAAEKPDPVAAERNRQNLEDAVKNRFLTRPAPGTLQELKYRFTHSNCADERARIAKEGEKLLGFTRLK</sequence>
<gene>
    <name evidence="2" type="ORF">HK097_006554</name>
</gene>
<feature type="region of interest" description="Disordered" evidence="1">
    <location>
        <begin position="1"/>
        <end position="23"/>
    </location>
</feature>
<reference evidence="2" key="1">
    <citation type="submission" date="2020-05" db="EMBL/GenBank/DDBJ databases">
        <title>Phylogenomic resolution of chytrid fungi.</title>
        <authorList>
            <person name="Stajich J.E."/>
            <person name="Amses K."/>
            <person name="Simmons R."/>
            <person name="Seto K."/>
            <person name="Myers J."/>
            <person name="Bonds A."/>
            <person name="Quandt C.A."/>
            <person name="Barry K."/>
            <person name="Liu P."/>
            <person name="Grigoriev I."/>
            <person name="Longcore J.E."/>
            <person name="James T.Y."/>
        </authorList>
    </citation>
    <scope>NUCLEOTIDE SEQUENCE</scope>
    <source>
        <strain evidence="2">JEL0318</strain>
    </source>
</reference>
<comment type="caution">
    <text evidence="2">The sequence shown here is derived from an EMBL/GenBank/DDBJ whole genome shotgun (WGS) entry which is preliminary data.</text>
</comment>
<evidence type="ECO:0000313" key="2">
    <source>
        <dbReference type="EMBL" id="KAJ3052301.1"/>
    </source>
</evidence>
<organism evidence="2 3">
    <name type="scientific">Rhizophlyctis rosea</name>
    <dbReference type="NCBI Taxonomy" id="64517"/>
    <lineage>
        <taxon>Eukaryota</taxon>
        <taxon>Fungi</taxon>
        <taxon>Fungi incertae sedis</taxon>
        <taxon>Chytridiomycota</taxon>
        <taxon>Chytridiomycota incertae sedis</taxon>
        <taxon>Chytridiomycetes</taxon>
        <taxon>Rhizophlyctidales</taxon>
        <taxon>Rhizophlyctidaceae</taxon>
        <taxon>Rhizophlyctis</taxon>
    </lineage>
</organism>
<evidence type="ECO:0000313" key="3">
    <source>
        <dbReference type="Proteomes" id="UP001212841"/>
    </source>
</evidence>
<dbReference type="AlphaFoldDB" id="A0AAD5SEC5"/>
<evidence type="ECO:0000256" key="1">
    <source>
        <dbReference type="SAM" id="MobiDB-lite"/>
    </source>
</evidence>
<accession>A0AAD5SEC5</accession>
<protein>
    <submittedName>
        <fullName evidence="2">Uncharacterized protein</fullName>
    </submittedName>
</protein>